<keyword evidence="4" id="KW-1185">Reference proteome</keyword>
<dbReference type="Gene3D" id="3.20.20.140">
    <property type="entry name" value="Metal-dependent hydrolases"/>
    <property type="match status" value="1"/>
</dbReference>
<proteinExistence type="predicted"/>
<organism evidence="3 4">
    <name type="scientific">Amycolatopsis methanolica 239</name>
    <dbReference type="NCBI Taxonomy" id="1068978"/>
    <lineage>
        <taxon>Bacteria</taxon>
        <taxon>Bacillati</taxon>
        <taxon>Actinomycetota</taxon>
        <taxon>Actinomycetes</taxon>
        <taxon>Pseudonocardiales</taxon>
        <taxon>Pseudonocardiaceae</taxon>
        <taxon>Amycolatopsis</taxon>
        <taxon>Amycolatopsis methanolica group</taxon>
    </lineage>
</organism>
<dbReference type="KEGG" id="amq:AMETH_3583"/>
<reference evidence="3 4" key="1">
    <citation type="submission" date="2014-07" db="EMBL/GenBank/DDBJ databases">
        <title>Whole Genome Sequence of the Amycolatopsis methanolica 239.</title>
        <authorList>
            <person name="Tang B."/>
        </authorList>
    </citation>
    <scope>NUCLEOTIDE SEQUENCE [LARGE SCALE GENOMIC DNA]</scope>
    <source>
        <strain evidence="3 4">239</strain>
    </source>
</reference>
<dbReference type="GO" id="GO:0016810">
    <property type="term" value="F:hydrolase activity, acting on carbon-nitrogen (but not peptide) bonds"/>
    <property type="evidence" value="ECO:0007669"/>
    <property type="project" value="InterPro"/>
</dbReference>
<dbReference type="InterPro" id="IPR011059">
    <property type="entry name" value="Metal-dep_hydrolase_composite"/>
</dbReference>
<dbReference type="PANTHER" id="PTHR22642:SF2">
    <property type="entry name" value="PROTEIN LONG AFTER FAR-RED 3"/>
    <property type="match status" value="1"/>
</dbReference>
<dbReference type="Gene3D" id="2.30.40.10">
    <property type="entry name" value="Urease, subunit C, domain 1"/>
    <property type="match status" value="1"/>
</dbReference>
<evidence type="ECO:0000313" key="3">
    <source>
        <dbReference type="EMBL" id="AIJ23675.1"/>
    </source>
</evidence>
<dbReference type="RefSeq" id="WP_017982509.1">
    <property type="nucleotide sequence ID" value="NZ_AQUL01000001.1"/>
</dbReference>
<gene>
    <name evidence="3" type="ORF">AMETH_3583</name>
</gene>
<dbReference type="PATRIC" id="fig|1068978.7.peg.3828"/>
<dbReference type="eggNOG" id="COG1574">
    <property type="taxonomic scope" value="Bacteria"/>
</dbReference>
<evidence type="ECO:0000259" key="2">
    <source>
        <dbReference type="Pfam" id="PF07969"/>
    </source>
</evidence>
<dbReference type="HOGENOM" id="CLU_2079806_0_0_11"/>
<dbReference type="Proteomes" id="UP000062973">
    <property type="component" value="Chromosome"/>
</dbReference>
<name>A0A076MYA2_AMYME</name>
<feature type="region of interest" description="Disordered" evidence="1">
    <location>
        <begin position="1"/>
        <end position="40"/>
    </location>
</feature>
<dbReference type="AlphaFoldDB" id="A0A076MYA2"/>
<dbReference type="PANTHER" id="PTHR22642">
    <property type="entry name" value="IMIDAZOLONEPROPIONASE"/>
    <property type="match status" value="1"/>
</dbReference>
<dbReference type="STRING" id="1068978.AMETH_3583"/>
<feature type="domain" description="Amidohydrolase 3" evidence="2">
    <location>
        <begin position="13"/>
        <end position="114"/>
    </location>
</feature>
<keyword evidence="3" id="KW-0378">Hydrolase</keyword>
<dbReference type="EMBL" id="CP009110">
    <property type="protein sequence ID" value="AIJ23675.1"/>
    <property type="molecule type" value="Genomic_DNA"/>
</dbReference>
<sequence>MEPSTTEIRSMVDWPVVPSPDPWPGIQGLVTRADPTGTHPGQLWPAQALTLDEALHAYTLGAARAMGVDDVTGSLAAGKSADFVVLDRDPFAVPADQLAGTRAEQTWFAGRQVYQRR</sequence>
<evidence type="ECO:0000313" key="4">
    <source>
        <dbReference type="Proteomes" id="UP000062973"/>
    </source>
</evidence>
<dbReference type="Pfam" id="PF07969">
    <property type="entry name" value="Amidohydro_3"/>
    <property type="match status" value="1"/>
</dbReference>
<dbReference type="InterPro" id="IPR013108">
    <property type="entry name" value="Amidohydro_3"/>
</dbReference>
<dbReference type="SUPFAM" id="SSF51338">
    <property type="entry name" value="Composite domain of metallo-dependent hydrolases"/>
    <property type="match status" value="1"/>
</dbReference>
<evidence type="ECO:0000256" key="1">
    <source>
        <dbReference type="SAM" id="MobiDB-lite"/>
    </source>
</evidence>
<accession>A0A076MYA2</accession>
<protein>
    <submittedName>
        <fullName evidence="3">Amidohydrolase</fullName>
    </submittedName>
</protein>